<evidence type="ECO:0000259" key="9">
    <source>
        <dbReference type="PROSITE" id="PS50011"/>
    </source>
</evidence>
<feature type="domain" description="Protein kinase" evidence="9">
    <location>
        <begin position="23"/>
        <end position="315"/>
    </location>
</feature>
<dbReference type="STRING" id="461836.A0A0L0DVB8"/>
<dbReference type="InterPro" id="IPR011009">
    <property type="entry name" value="Kinase-like_dom_sf"/>
</dbReference>
<dbReference type="GO" id="GO:0005524">
    <property type="term" value="F:ATP binding"/>
    <property type="evidence" value="ECO:0007669"/>
    <property type="project" value="UniProtKB-UniRule"/>
</dbReference>
<dbReference type="PROSITE" id="PS01351">
    <property type="entry name" value="MAPK"/>
    <property type="match status" value="1"/>
</dbReference>
<dbReference type="Proteomes" id="UP000054408">
    <property type="component" value="Unassembled WGS sequence"/>
</dbReference>
<comment type="catalytic activity">
    <reaction evidence="8">
        <text>L-threonyl-[protein] + ATP = O-phospho-L-threonyl-[protein] + ADP + H(+)</text>
        <dbReference type="Rhea" id="RHEA:46608"/>
        <dbReference type="Rhea" id="RHEA-COMP:11060"/>
        <dbReference type="Rhea" id="RHEA-COMP:11605"/>
        <dbReference type="ChEBI" id="CHEBI:15378"/>
        <dbReference type="ChEBI" id="CHEBI:30013"/>
        <dbReference type="ChEBI" id="CHEBI:30616"/>
        <dbReference type="ChEBI" id="CHEBI:61977"/>
        <dbReference type="ChEBI" id="CHEBI:456216"/>
        <dbReference type="EC" id="2.7.11.24"/>
    </reaction>
</comment>
<dbReference type="PROSITE" id="PS50011">
    <property type="entry name" value="PROTEIN_KINASE_DOM"/>
    <property type="match status" value="1"/>
</dbReference>
<dbReference type="EMBL" id="GL349440">
    <property type="protein sequence ID" value="KNC56041.1"/>
    <property type="molecule type" value="Genomic_DNA"/>
</dbReference>
<dbReference type="FunFam" id="1.10.510.10:FF:000040">
    <property type="entry name" value="Mitogen-activated protein kinase"/>
    <property type="match status" value="1"/>
</dbReference>
<evidence type="ECO:0000256" key="5">
    <source>
        <dbReference type="ARBA" id="ARBA00022840"/>
    </source>
</evidence>
<dbReference type="PANTHER" id="PTHR24055">
    <property type="entry name" value="MITOGEN-ACTIVATED PROTEIN KINASE"/>
    <property type="match status" value="1"/>
</dbReference>
<organism evidence="10 11">
    <name type="scientific">Thecamonas trahens ATCC 50062</name>
    <dbReference type="NCBI Taxonomy" id="461836"/>
    <lineage>
        <taxon>Eukaryota</taxon>
        <taxon>Apusozoa</taxon>
        <taxon>Apusomonadida</taxon>
        <taxon>Apusomonadidae</taxon>
        <taxon>Thecamonas</taxon>
    </lineage>
</organism>
<dbReference type="InterPro" id="IPR003527">
    <property type="entry name" value="MAP_kinase_CS"/>
</dbReference>
<dbReference type="InterPro" id="IPR017441">
    <property type="entry name" value="Protein_kinase_ATP_BS"/>
</dbReference>
<dbReference type="InterPro" id="IPR000719">
    <property type="entry name" value="Prot_kinase_dom"/>
</dbReference>
<accession>A0A0L0DVB8</accession>
<dbReference type="AlphaFoldDB" id="A0A0L0DVB8"/>
<dbReference type="Gene3D" id="1.10.510.10">
    <property type="entry name" value="Transferase(Phosphotransferase) domain 1"/>
    <property type="match status" value="1"/>
</dbReference>
<keyword evidence="1 7" id="KW-0723">Serine/threonine-protein kinase</keyword>
<keyword evidence="11" id="KW-1185">Reference proteome</keyword>
<dbReference type="GO" id="GO:0004707">
    <property type="term" value="F:MAP kinase activity"/>
    <property type="evidence" value="ECO:0007669"/>
    <property type="project" value="UniProtKB-EC"/>
</dbReference>
<dbReference type="PROSITE" id="PS00108">
    <property type="entry name" value="PROTEIN_KINASE_ST"/>
    <property type="match status" value="1"/>
</dbReference>
<evidence type="ECO:0000256" key="2">
    <source>
        <dbReference type="ARBA" id="ARBA00022679"/>
    </source>
</evidence>
<dbReference type="Pfam" id="PF00069">
    <property type="entry name" value="Pkinase"/>
    <property type="match status" value="1"/>
</dbReference>
<dbReference type="CDD" id="cd07834">
    <property type="entry name" value="STKc_MAPK"/>
    <property type="match status" value="1"/>
</dbReference>
<sequence>MDIGKHSFLVGGTEFVIDKRYVIEHPVALGKGAYGTVCAAVDTVTGEEVAIKRIAEVFGHPIDAKRVLRELKLLRHLSNHENVIRILDIMTIPPEEAETFTTIYMVMELMDTDLHQIIKSGQELNEEHFTHFLYQVFRGLKYIHSAGVIHRDIKPSNLVLNADCDMKICDLGLARPNVIDMNQAGFTEYVATRWYRAPEIIYDSGQYTKAVDIWAVGCIFAELILRRPLLPGRDQVHQLSLILTFLGTPSPEEIDEIRNDNARAYVRSHGVRPRKDFTVEFPGVSPVAIDLLEKLLATQPGDRLTAEQALEHPYFADLHEPTNEPAAPPFLDFDFESEPVDINTIRAHIYNEMLAFHPELATAGQASTNADDADDLAAMNIE</sequence>
<dbReference type="SUPFAM" id="SSF56112">
    <property type="entry name" value="Protein kinase-like (PK-like)"/>
    <property type="match status" value="1"/>
</dbReference>
<comment type="cofactor">
    <cofactor evidence="8">
        <name>Mg(2+)</name>
        <dbReference type="ChEBI" id="CHEBI:18420"/>
    </cofactor>
</comment>
<dbReference type="FunFam" id="3.30.200.20:FF:000046">
    <property type="entry name" value="Mitogen-activated protein kinase"/>
    <property type="match status" value="1"/>
</dbReference>
<dbReference type="SMART" id="SM00220">
    <property type="entry name" value="S_TKc"/>
    <property type="match status" value="1"/>
</dbReference>
<dbReference type="Gene3D" id="3.30.200.20">
    <property type="entry name" value="Phosphorylase Kinase, domain 1"/>
    <property type="match status" value="1"/>
</dbReference>
<proteinExistence type="inferred from homology"/>
<evidence type="ECO:0000256" key="7">
    <source>
        <dbReference type="RuleBase" id="RU000304"/>
    </source>
</evidence>
<feature type="binding site" evidence="6">
    <location>
        <position position="52"/>
    </location>
    <ligand>
        <name>ATP</name>
        <dbReference type="ChEBI" id="CHEBI:30616"/>
    </ligand>
</feature>
<reference evidence="10 11" key="1">
    <citation type="submission" date="2010-05" db="EMBL/GenBank/DDBJ databases">
        <title>The Genome Sequence of Thecamonas trahens ATCC 50062.</title>
        <authorList>
            <consortium name="The Broad Institute Genome Sequencing Platform"/>
            <person name="Russ C."/>
            <person name="Cuomo C."/>
            <person name="Shea T."/>
            <person name="Young S.K."/>
            <person name="Zeng Q."/>
            <person name="Koehrsen M."/>
            <person name="Haas B."/>
            <person name="Borodovsky M."/>
            <person name="Guigo R."/>
            <person name="Alvarado L."/>
            <person name="Berlin A."/>
            <person name="Bochicchio J."/>
            <person name="Borenstein D."/>
            <person name="Chapman S."/>
            <person name="Chen Z."/>
            <person name="Freedman E."/>
            <person name="Gellesch M."/>
            <person name="Goldberg J."/>
            <person name="Griggs A."/>
            <person name="Gujja S."/>
            <person name="Heilman E."/>
            <person name="Heiman D."/>
            <person name="Hepburn T."/>
            <person name="Howarth C."/>
            <person name="Jen D."/>
            <person name="Larson L."/>
            <person name="Mehta T."/>
            <person name="Park D."/>
            <person name="Pearson M."/>
            <person name="Roberts A."/>
            <person name="Saif S."/>
            <person name="Shenoy N."/>
            <person name="Sisk P."/>
            <person name="Stolte C."/>
            <person name="Sykes S."/>
            <person name="Thomson T."/>
            <person name="Walk T."/>
            <person name="White J."/>
            <person name="Yandava C."/>
            <person name="Burger G."/>
            <person name="Gray M.W."/>
            <person name="Holland P.W.H."/>
            <person name="King N."/>
            <person name="Lang F.B.F."/>
            <person name="Roger A.J."/>
            <person name="Ruiz-Trillo I."/>
            <person name="Lander E."/>
            <person name="Nusbaum C."/>
        </authorList>
    </citation>
    <scope>NUCLEOTIDE SEQUENCE [LARGE SCALE GENOMIC DNA]</scope>
    <source>
        <strain evidence="10 11">ATCC 50062</strain>
    </source>
</reference>
<dbReference type="OMA" id="VVCTAEY"/>
<dbReference type="RefSeq" id="XP_013761085.1">
    <property type="nucleotide sequence ID" value="XM_013905631.1"/>
</dbReference>
<evidence type="ECO:0000256" key="1">
    <source>
        <dbReference type="ARBA" id="ARBA00022527"/>
    </source>
</evidence>
<dbReference type="InterPro" id="IPR008271">
    <property type="entry name" value="Ser/Thr_kinase_AS"/>
</dbReference>
<evidence type="ECO:0000256" key="6">
    <source>
        <dbReference type="PROSITE-ProRule" id="PRU10141"/>
    </source>
</evidence>
<dbReference type="OrthoDB" id="192887at2759"/>
<dbReference type="eggNOG" id="KOG0660">
    <property type="taxonomic scope" value="Eukaryota"/>
</dbReference>
<dbReference type="GeneID" id="25561764"/>
<evidence type="ECO:0000313" key="11">
    <source>
        <dbReference type="Proteomes" id="UP000054408"/>
    </source>
</evidence>
<name>A0A0L0DVB8_THETB</name>
<keyword evidence="8" id="KW-0460">Magnesium</keyword>
<comment type="similarity">
    <text evidence="8">Belongs to the protein kinase superfamily. Ser/Thr protein kinase family. MAP kinase subfamily.</text>
</comment>
<evidence type="ECO:0000313" key="10">
    <source>
        <dbReference type="EMBL" id="KNC56041.1"/>
    </source>
</evidence>
<keyword evidence="4 8" id="KW-0418">Kinase</keyword>
<comment type="activity regulation">
    <text evidence="8">Activated by threonine and tyrosine phosphorylation.</text>
</comment>
<dbReference type="InterPro" id="IPR050117">
    <property type="entry name" value="MAPK"/>
</dbReference>
<evidence type="ECO:0000256" key="3">
    <source>
        <dbReference type="ARBA" id="ARBA00022741"/>
    </source>
</evidence>
<keyword evidence="2 8" id="KW-0808">Transferase</keyword>
<evidence type="ECO:0000256" key="4">
    <source>
        <dbReference type="ARBA" id="ARBA00022777"/>
    </source>
</evidence>
<protein>
    <recommendedName>
        <fullName evidence="8">Mitogen-activated protein kinase</fullName>
        <ecNumber evidence="8">2.7.11.24</ecNumber>
    </recommendedName>
</protein>
<evidence type="ECO:0000256" key="8">
    <source>
        <dbReference type="RuleBase" id="RU361165"/>
    </source>
</evidence>
<dbReference type="PROSITE" id="PS00107">
    <property type="entry name" value="PROTEIN_KINASE_ATP"/>
    <property type="match status" value="1"/>
</dbReference>
<keyword evidence="5 6" id="KW-0067">ATP-binding</keyword>
<dbReference type="EC" id="2.7.11.24" evidence="8"/>
<gene>
    <name evidence="10" type="ORF">AMSG_02053</name>
</gene>
<keyword evidence="3 6" id="KW-0547">Nucleotide-binding</keyword>